<dbReference type="SUPFAM" id="SSF63825">
    <property type="entry name" value="YWTD domain"/>
    <property type="match status" value="1"/>
</dbReference>
<feature type="region of interest" description="Disordered" evidence="1">
    <location>
        <begin position="1"/>
        <end position="48"/>
    </location>
</feature>
<protein>
    <submittedName>
        <fullName evidence="2">Uncharacterized protein</fullName>
    </submittedName>
</protein>
<dbReference type="EMBL" id="CAJNOR010001367">
    <property type="protein sequence ID" value="CAF1130033.1"/>
    <property type="molecule type" value="Genomic_DNA"/>
</dbReference>
<evidence type="ECO:0000256" key="1">
    <source>
        <dbReference type="SAM" id="MobiDB-lite"/>
    </source>
</evidence>
<dbReference type="Gene3D" id="2.120.10.30">
    <property type="entry name" value="TolB, C-terminal domain"/>
    <property type="match status" value="1"/>
</dbReference>
<accession>A0A814RBQ4</accession>
<evidence type="ECO:0000313" key="2">
    <source>
        <dbReference type="EMBL" id="CAF1130033.1"/>
    </source>
</evidence>
<keyword evidence="3" id="KW-1185">Reference proteome</keyword>
<evidence type="ECO:0000313" key="3">
    <source>
        <dbReference type="Proteomes" id="UP000663828"/>
    </source>
</evidence>
<reference evidence="2" key="1">
    <citation type="submission" date="2021-02" db="EMBL/GenBank/DDBJ databases">
        <authorList>
            <person name="Nowell W R."/>
        </authorList>
    </citation>
    <scope>NUCLEOTIDE SEQUENCE</scope>
</reference>
<sequence length="162" mass="18188">MVSEGSNCSGGHALNQPFAPDVDDDDDETLHRRPANRSIESIDDGQVKGKSLEQLDRSSGISVDRMGSVYIADQETRRLMRWLKGAKEGEVMVGGSGEGSQTNQLNQLISFSFFLNDQANFYVVDVDNDRIQRFDIELILETNTNDKEETMIHNCSKKEKSR</sequence>
<dbReference type="InterPro" id="IPR011042">
    <property type="entry name" value="6-blade_b-propeller_TolB-like"/>
</dbReference>
<gene>
    <name evidence="2" type="ORF">XAT740_LOCUS19851</name>
</gene>
<dbReference type="AlphaFoldDB" id="A0A814RBQ4"/>
<organism evidence="2 3">
    <name type="scientific">Adineta ricciae</name>
    <name type="common">Rotifer</name>
    <dbReference type="NCBI Taxonomy" id="249248"/>
    <lineage>
        <taxon>Eukaryota</taxon>
        <taxon>Metazoa</taxon>
        <taxon>Spiralia</taxon>
        <taxon>Gnathifera</taxon>
        <taxon>Rotifera</taxon>
        <taxon>Eurotatoria</taxon>
        <taxon>Bdelloidea</taxon>
        <taxon>Adinetida</taxon>
        <taxon>Adinetidae</taxon>
        <taxon>Adineta</taxon>
    </lineage>
</organism>
<comment type="caution">
    <text evidence="2">The sequence shown here is derived from an EMBL/GenBank/DDBJ whole genome shotgun (WGS) entry which is preliminary data.</text>
</comment>
<dbReference type="Proteomes" id="UP000663828">
    <property type="component" value="Unassembled WGS sequence"/>
</dbReference>
<name>A0A814RBQ4_ADIRI</name>
<proteinExistence type="predicted"/>